<evidence type="ECO:0000313" key="2">
    <source>
        <dbReference type="Proteomes" id="UP000067008"/>
    </source>
</evidence>
<dbReference type="Proteomes" id="UP000067008">
    <property type="component" value="Chromosome 1"/>
</dbReference>
<protein>
    <submittedName>
        <fullName evidence="1">Uncharacterized protein</fullName>
    </submittedName>
</protein>
<name>A0AAD1F8A0_PREIN</name>
<sequence>MCTANATHLVVEKLGWAAVCRHEMKEKYLYHHRSNILNTKFIAYGKEV</sequence>
<dbReference type="AlphaFoldDB" id="A0AAD1F8A0"/>
<evidence type="ECO:0000313" key="1">
    <source>
        <dbReference type="EMBL" id="BAR96847.1"/>
    </source>
</evidence>
<proteinExistence type="predicted"/>
<gene>
    <name evidence="1" type="ORF">PI172_2119</name>
</gene>
<organism evidence="1 2">
    <name type="scientific">Prevotella intermedia</name>
    <dbReference type="NCBI Taxonomy" id="28131"/>
    <lineage>
        <taxon>Bacteria</taxon>
        <taxon>Pseudomonadati</taxon>
        <taxon>Bacteroidota</taxon>
        <taxon>Bacteroidia</taxon>
        <taxon>Bacteroidales</taxon>
        <taxon>Prevotellaceae</taxon>
        <taxon>Prevotella</taxon>
    </lineage>
</organism>
<dbReference type="EMBL" id="AP014926">
    <property type="protein sequence ID" value="BAR96847.1"/>
    <property type="molecule type" value="Genomic_DNA"/>
</dbReference>
<accession>A0AAD1F8A0</accession>
<reference evidence="1 2" key="1">
    <citation type="submission" date="2015-07" db="EMBL/GenBank/DDBJ databases">
        <title>Complete genome sequence of Prevotella intermedia strain 17-2.</title>
        <authorList>
            <person name="Nambu T."/>
        </authorList>
    </citation>
    <scope>NUCLEOTIDE SEQUENCE [LARGE SCALE GENOMIC DNA]</scope>
    <source>
        <strain evidence="1 2">17-2</strain>
    </source>
</reference>